<evidence type="ECO:0000313" key="4">
    <source>
        <dbReference type="Proteomes" id="UP000094463"/>
    </source>
</evidence>
<gene>
    <name evidence="3" type="ORF">BBEV_2260</name>
</gene>
<protein>
    <submittedName>
        <fullName evidence="3">Uncharacterized protein</fullName>
    </submittedName>
</protein>
<keyword evidence="2" id="KW-0732">Signal</keyword>
<reference evidence="3 4" key="1">
    <citation type="submission" date="2015-08" db="EMBL/GenBank/DDBJ databases">
        <title>The complete genome sequence of Bacillus beveridgei MLTeJB.</title>
        <authorList>
            <person name="Hanson T.E."/>
            <person name="Mesa C."/>
            <person name="Basesman S.M."/>
            <person name="Oremland R.S."/>
        </authorList>
    </citation>
    <scope>NUCLEOTIDE SEQUENCE [LARGE SCALE GENOMIC DNA]</scope>
    <source>
        <strain evidence="3 4">MLTeJB</strain>
    </source>
</reference>
<accession>A0A1D7QXE5</accession>
<dbReference type="KEGG" id="bbev:BBEV_2260"/>
<sequence>MKTKFFVALLMLFSVLSVACNNDEDTSNYESGTMNEDFQGEVDQVLDVEYKLTEEELENGVQPMELDDLTDEDIEELLEEMEEEDDEEEDEDEGSPGPNI</sequence>
<name>A0A1D7QXE5_9BACI</name>
<dbReference type="EMBL" id="CP012502">
    <property type="protein sequence ID" value="AOM83618.1"/>
    <property type="molecule type" value="Genomic_DNA"/>
</dbReference>
<evidence type="ECO:0000313" key="3">
    <source>
        <dbReference type="EMBL" id="AOM83618.1"/>
    </source>
</evidence>
<dbReference type="RefSeq" id="WP_069365583.1">
    <property type="nucleotide sequence ID" value="NZ_CP012502.1"/>
</dbReference>
<keyword evidence="4" id="KW-1185">Reference proteome</keyword>
<evidence type="ECO:0000256" key="1">
    <source>
        <dbReference type="SAM" id="MobiDB-lite"/>
    </source>
</evidence>
<proteinExistence type="predicted"/>
<dbReference type="STRING" id="632773.BBEV_2260"/>
<feature type="region of interest" description="Disordered" evidence="1">
    <location>
        <begin position="61"/>
        <end position="100"/>
    </location>
</feature>
<dbReference type="AlphaFoldDB" id="A0A1D7QXE5"/>
<evidence type="ECO:0000256" key="2">
    <source>
        <dbReference type="SAM" id="SignalP"/>
    </source>
</evidence>
<feature type="signal peptide" evidence="2">
    <location>
        <begin position="1"/>
        <end position="19"/>
    </location>
</feature>
<dbReference type="Proteomes" id="UP000094463">
    <property type="component" value="Chromosome"/>
</dbReference>
<organism evidence="3 4">
    <name type="scientific">Salisediminibacterium beveridgei</name>
    <dbReference type="NCBI Taxonomy" id="632773"/>
    <lineage>
        <taxon>Bacteria</taxon>
        <taxon>Bacillati</taxon>
        <taxon>Bacillota</taxon>
        <taxon>Bacilli</taxon>
        <taxon>Bacillales</taxon>
        <taxon>Bacillaceae</taxon>
        <taxon>Salisediminibacterium</taxon>
    </lineage>
</organism>
<feature type="compositionally biased region" description="Acidic residues" evidence="1">
    <location>
        <begin position="65"/>
        <end position="94"/>
    </location>
</feature>
<feature type="chain" id="PRO_5039142649" evidence="2">
    <location>
        <begin position="20"/>
        <end position="100"/>
    </location>
</feature>
<dbReference type="PROSITE" id="PS51257">
    <property type="entry name" value="PROKAR_LIPOPROTEIN"/>
    <property type="match status" value="1"/>
</dbReference>